<evidence type="ECO:0000256" key="1">
    <source>
        <dbReference type="SAM" id="MobiDB-lite"/>
    </source>
</evidence>
<protein>
    <submittedName>
        <fullName evidence="2">Uncharacterized protein</fullName>
    </submittedName>
</protein>
<dbReference type="AlphaFoldDB" id="A0A699TLD6"/>
<feature type="region of interest" description="Disordered" evidence="1">
    <location>
        <begin position="1"/>
        <end position="23"/>
    </location>
</feature>
<organism evidence="2">
    <name type="scientific">Tanacetum cinerariifolium</name>
    <name type="common">Dalmatian daisy</name>
    <name type="synonym">Chrysanthemum cinerariifolium</name>
    <dbReference type="NCBI Taxonomy" id="118510"/>
    <lineage>
        <taxon>Eukaryota</taxon>
        <taxon>Viridiplantae</taxon>
        <taxon>Streptophyta</taxon>
        <taxon>Embryophyta</taxon>
        <taxon>Tracheophyta</taxon>
        <taxon>Spermatophyta</taxon>
        <taxon>Magnoliopsida</taxon>
        <taxon>eudicotyledons</taxon>
        <taxon>Gunneridae</taxon>
        <taxon>Pentapetalae</taxon>
        <taxon>asterids</taxon>
        <taxon>campanulids</taxon>
        <taxon>Asterales</taxon>
        <taxon>Asteraceae</taxon>
        <taxon>Asteroideae</taxon>
        <taxon>Anthemideae</taxon>
        <taxon>Anthemidinae</taxon>
        <taxon>Tanacetum</taxon>
    </lineage>
</organism>
<reference evidence="2" key="1">
    <citation type="journal article" date="2019" name="Sci. Rep.">
        <title>Draft genome of Tanacetum cinerariifolium, the natural source of mosquito coil.</title>
        <authorList>
            <person name="Yamashiro T."/>
            <person name="Shiraishi A."/>
            <person name="Satake H."/>
            <person name="Nakayama K."/>
        </authorList>
    </citation>
    <scope>NUCLEOTIDE SEQUENCE</scope>
</reference>
<comment type="caution">
    <text evidence="2">The sequence shown here is derived from an EMBL/GenBank/DDBJ whole genome shotgun (WGS) entry which is preliminary data.</text>
</comment>
<evidence type="ECO:0000313" key="2">
    <source>
        <dbReference type="EMBL" id="GFD10947.1"/>
    </source>
</evidence>
<sequence>SQVPEGSGNPNSTASTFNPSAEQMETITVESPIPTLSSPVPNACLNNSLETSSEGRLVSKTVANQEETPSLENILSLTNRFDDILGNPRGSLMLCKTQAGWKLCKKSSFNSKFRKSRLWLIVIKGSDPLGQNGFSRTRKMKWAL</sequence>
<accession>A0A699TLD6</accession>
<feature type="non-terminal residue" evidence="2">
    <location>
        <position position="1"/>
    </location>
</feature>
<gene>
    <name evidence="2" type="ORF">Tci_882916</name>
</gene>
<proteinExistence type="predicted"/>
<dbReference type="EMBL" id="BKCJ011255850">
    <property type="protein sequence ID" value="GFD10947.1"/>
    <property type="molecule type" value="Genomic_DNA"/>
</dbReference>
<name>A0A699TLD6_TANCI</name>